<dbReference type="Proteomes" id="UP001232992">
    <property type="component" value="Unassembled WGS sequence"/>
</dbReference>
<evidence type="ECO:0000313" key="2">
    <source>
        <dbReference type="EMBL" id="MDJ1185749.1"/>
    </source>
</evidence>
<evidence type="ECO:0000313" key="3">
    <source>
        <dbReference type="Proteomes" id="UP001232992"/>
    </source>
</evidence>
<evidence type="ECO:0008006" key="4">
    <source>
        <dbReference type="Google" id="ProtNLM"/>
    </source>
</evidence>
<comment type="caution">
    <text evidence="2">The sequence shown here is derived from an EMBL/GenBank/DDBJ whole genome shotgun (WGS) entry which is preliminary data.</text>
</comment>
<organism evidence="2 3">
    <name type="scientific">Roseofilum casamattae BLCC-M143</name>
    <dbReference type="NCBI Taxonomy" id="3022442"/>
    <lineage>
        <taxon>Bacteria</taxon>
        <taxon>Bacillati</taxon>
        <taxon>Cyanobacteriota</taxon>
        <taxon>Cyanophyceae</taxon>
        <taxon>Desertifilales</taxon>
        <taxon>Desertifilaceae</taxon>
        <taxon>Roseofilum</taxon>
        <taxon>Roseofilum casamattae</taxon>
    </lineage>
</organism>
<sequence>MKIITRLLSLGLALLLSVTTLIPSAALASPSLDPKQQMFVFSMIAYTVADRKGTQEELQELLTVRATEILNAPSIQKDIGDWDVVWGPVVYQNPSSDLDTNSMYVAREGNHYVVAISVQDKKLEKDAERGFDRS</sequence>
<name>A0ABT7C4B2_9CYAN</name>
<proteinExistence type="predicted"/>
<evidence type="ECO:0000256" key="1">
    <source>
        <dbReference type="SAM" id="SignalP"/>
    </source>
</evidence>
<keyword evidence="3" id="KW-1185">Reference proteome</keyword>
<gene>
    <name evidence="2" type="ORF">PMH09_21430</name>
</gene>
<accession>A0ABT7C4B2</accession>
<reference evidence="2 3" key="1">
    <citation type="submission" date="2023-01" db="EMBL/GenBank/DDBJ databases">
        <title>Novel diversity within Roseofilum (Cyanobacteria; Desertifilaceae) from marine benthic mats with descriptions of four novel species.</title>
        <authorList>
            <person name="Wang Y."/>
            <person name="Berthold D.E."/>
            <person name="Hu J."/>
            <person name="Lefler F.W."/>
            <person name="Laughinghouse H.D. IV."/>
        </authorList>
    </citation>
    <scope>NUCLEOTIDE SEQUENCE [LARGE SCALE GENOMIC DNA]</scope>
    <source>
        <strain evidence="2 3">BLCC-M143</strain>
    </source>
</reference>
<protein>
    <recommendedName>
        <fullName evidence="4">DUF4359 domain-containing protein</fullName>
    </recommendedName>
</protein>
<dbReference type="Gene3D" id="3.40.50.1820">
    <property type="entry name" value="alpha/beta hydrolase"/>
    <property type="match status" value="1"/>
</dbReference>
<dbReference type="RefSeq" id="WP_283760388.1">
    <property type="nucleotide sequence ID" value="NZ_JAQOSQ010000048.1"/>
</dbReference>
<dbReference type="InterPro" id="IPR029058">
    <property type="entry name" value="AB_hydrolase_fold"/>
</dbReference>
<keyword evidence="1" id="KW-0732">Signal</keyword>
<feature type="signal peptide" evidence="1">
    <location>
        <begin position="1"/>
        <end position="28"/>
    </location>
</feature>
<feature type="chain" id="PRO_5045172417" description="DUF4359 domain-containing protein" evidence="1">
    <location>
        <begin position="29"/>
        <end position="134"/>
    </location>
</feature>
<dbReference type="EMBL" id="JAQOSQ010000048">
    <property type="protein sequence ID" value="MDJ1185749.1"/>
    <property type="molecule type" value="Genomic_DNA"/>
</dbReference>